<dbReference type="InParanoid" id="A0A1X7VTN3"/>
<accession>A0A1X7VTN3</accession>
<dbReference type="EnsemblMetazoa" id="Aqu2.1.43457_001">
    <property type="protein sequence ID" value="Aqu2.1.43457_001"/>
    <property type="gene ID" value="Aqu2.1.43457"/>
</dbReference>
<proteinExistence type="predicted"/>
<protein>
    <submittedName>
        <fullName evidence="1">Uncharacterized protein</fullName>
    </submittedName>
</protein>
<organism evidence="1">
    <name type="scientific">Amphimedon queenslandica</name>
    <name type="common">Sponge</name>
    <dbReference type="NCBI Taxonomy" id="400682"/>
    <lineage>
        <taxon>Eukaryota</taxon>
        <taxon>Metazoa</taxon>
        <taxon>Porifera</taxon>
        <taxon>Demospongiae</taxon>
        <taxon>Heteroscleromorpha</taxon>
        <taxon>Haplosclerida</taxon>
        <taxon>Niphatidae</taxon>
        <taxon>Amphimedon</taxon>
    </lineage>
</organism>
<dbReference type="AlphaFoldDB" id="A0A1X7VTN3"/>
<reference evidence="1" key="1">
    <citation type="submission" date="2017-05" db="UniProtKB">
        <authorList>
            <consortium name="EnsemblMetazoa"/>
        </authorList>
    </citation>
    <scope>IDENTIFICATION</scope>
</reference>
<name>A0A1X7VTN3_AMPQE</name>
<evidence type="ECO:0000313" key="1">
    <source>
        <dbReference type="EnsemblMetazoa" id="Aqu2.1.43457_001"/>
    </source>
</evidence>
<sequence length="55" mass="6138">MVARRRSMATEKKLLERPSLVSPPITYNRLLYITAELPATPKGRGKAVLHCCDGK</sequence>